<protein>
    <recommendedName>
        <fullName evidence="6">Integral membrane protein</fullName>
    </recommendedName>
</protein>
<dbReference type="OrthoDB" id="345818at2"/>
<keyword evidence="1" id="KW-0472">Membrane</keyword>
<reference evidence="3 5" key="2">
    <citation type="submission" date="2018-04" db="EMBL/GenBank/DDBJ databases">
        <title>Genomic Encyclopedia of Type Strains, Phase IV (KMG-IV): sequencing the most valuable type-strain genomes for metagenomic binning, comparative biology and taxonomic classification.</title>
        <authorList>
            <person name="Goeker M."/>
        </authorList>
    </citation>
    <scope>NUCLEOTIDE SEQUENCE [LARGE SCALE GENOMIC DNA]</scope>
    <source>
        <strain evidence="3 5">DSM 28688</strain>
    </source>
</reference>
<feature type="transmembrane region" description="Helical" evidence="1">
    <location>
        <begin position="118"/>
        <end position="146"/>
    </location>
</feature>
<gene>
    <name evidence="3" type="ORF">C8D92_103216</name>
    <name evidence="2" type="ORF">CF392_14465</name>
</gene>
<evidence type="ECO:0008006" key="6">
    <source>
        <dbReference type="Google" id="ProtNLM"/>
    </source>
</evidence>
<evidence type="ECO:0000313" key="2">
    <source>
        <dbReference type="EMBL" id="PAV24768.1"/>
    </source>
</evidence>
<dbReference type="RefSeq" id="WP_095612153.1">
    <property type="nucleotide sequence ID" value="NZ_NMPM01000105.1"/>
</dbReference>
<name>A0A2A2I035_9GAMM</name>
<dbReference type="Proteomes" id="UP000245887">
    <property type="component" value="Unassembled WGS sequence"/>
</dbReference>
<keyword evidence="1" id="KW-0812">Transmembrane</keyword>
<proteinExistence type="predicted"/>
<evidence type="ECO:0000256" key="1">
    <source>
        <dbReference type="SAM" id="Phobius"/>
    </source>
</evidence>
<dbReference type="EMBL" id="QEKQ01000003">
    <property type="protein sequence ID" value="PVY77529.1"/>
    <property type="molecule type" value="Genomic_DNA"/>
</dbReference>
<dbReference type="AlphaFoldDB" id="A0A2A2I035"/>
<dbReference type="Proteomes" id="UP000218332">
    <property type="component" value="Unassembled WGS sequence"/>
</dbReference>
<accession>A0A2A2I035</accession>
<keyword evidence="1" id="KW-1133">Transmembrane helix</keyword>
<evidence type="ECO:0000313" key="3">
    <source>
        <dbReference type="EMBL" id="PVY77529.1"/>
    </source>
</evidence>
<keyword evidence="4" id="KW-1185">Reference proteome</keyword>
<feature type="transmembrane region" description="Helical" evidence="1">
    <location>
        <begin position="74"/>
        <end position="97"/>
    </location>
</feature>
<evidence type="ECO:0000313" key="4">
    <source>
        <dbReference type="Proteomes" id="UP000218332"/>
    </source>
</evidence>
<evidence type="ECO:0000313" key="5">
    <source>
        <dbReference type="Proteomes" id="UP000245887"/>
    </source>
</evidence>
<comment type="caution">
    <text evidence="2">The sequence shown here is derived from an EMBL/GenBank/DDBJ whole genome shotgun (WGS) entry which is preliminary data.</text>
</comment>
<sequence length="147" mass="15755">MSLAEKLCVTAAVVFFMTGLMTGIWKYACMANSERATAPRYVDVAHRSSLLYSFAAVLLGWLAALSAFPDWLDALAAAAALSFFALAIATYIIHGWLRDTANQLRKPHQLGRRDVPPALVTAFMAALIIAEVGGSAILGIGALITIW</sequence>
<feature type="transmembrane region" description="Helical" evidence="1">
    <location>
        <begin position="50"/>
        <end position="68"/>
    </location>
</feature>
<feature type="transmembrane region" description="Helical" evidence="1">
    <location>
        <begin position="12"/>
        <end position="29"/>
    </location>
</feature>
<dbReference type="EMBL" id="NMPM01000105">
    <property type="protein sequence ID" value="PAV24768.1"/>
    <property type="molecule type" value="Genomic_DNA"/>
</dbReference>
<organism evidence="2 4">
    <name type="scientific">Tamilnaduibacter salinus</name>
    <dbReference type="NCBI Taxonomy" id="1484056"/>
    <lineage>
        <taxon>Bacteria</taxon>
        <taxon>Pseudomonadati</taxon>
        <taxon>Pseudomonadota</taxon>
        <taxon>Gammaproteobacteria</taxon>
        <taxon>Pseudomonadales</taxon>
        <taxon>Marinobacteraceae</taxon>
        <taxon>Tamilnaduibacter</taxon>
    </lineage>
</organism>
<reference evidence="2 4" key="1">
    <citation type="submission" date="2017-07" db="EMBL/GenBank/DDBJ databases">
        <title>Tamlnaduibacter salinus (Mi-7) genome sequencing.</title>
        <authorList>
            <person name="Verma A."/>
            <person name="Krishnamurthi S."/>
        </authorList>
    </citation>
    <scope>NUCLEOTIDE SEQUENCE [LARGE SCALE GENOMIC DNA]</scope>
    <source>
        <strain evidence="2 4">Mi-7</strain>
    </source>
</reference>